<dbReference type="PROSITE" id="PS51257">
    <property type="entry name" value="PROKAR_LIPOPROTEIN"/>
    <property type="match status" value="1"/>
</dbReference>
<dbReference type="Pfam" id="PF13360">
    <property type="entry name" value="PQQ_2"/>
    <property type="match status" value="2"/>
</dbReference>
<dbReference type="AlphaFoldDB" id="A0A6M1T4P7"/>
<organism evidence="3 4">
    <name type="scientific">Fodinibius halophilus</name>
    <dbReference type="NCBI Taxonomy" id="1736908"/>
    <lineage>
        <taxon>Bacteria</taxon>
        <taxon>Pseudomonadati</taxon>
        <taxon>Balneolota</taxon>
        <taxon>Balneolia</taxon>
        <taxon>Balneolales</taxon>
        <taxon>Balneolaceae</taxon>
        <taxon>Fodinibius</taxon>
    </lineage>
</organism>
<dbReference type="InterPro" id="IPR002372">
    <property type="entry name" value="PQQ_rpt_dom"/>
</dbReference>
<dbReference type="InterPro" id="IPR018391">
    <property type="entry name" value="PQQ_b-propeller_rpt"/>
</dbReference>
<dbReference type="RefSeq" id="WP_165269323.1">
    <property type="nucleotide sequence ID" value="NZ_JAALLS010000014.1"/>
</dbReference>
<dbReference type="SUPFAM" id="SSF50998">
    <property type="entry name" value="Quinoprotein alcohol dehydrogenase-like"/>
    <property type="match status" value="1"/>
</dbReference>
<evidence type="ECO:0000313" key="3">
    <source>
        <dbReference type="EMBL" id="NGP89017.1"/>
    </source>
</evidence>
<gene>
    <name evidence="3" type="ORF">G3569_11670</name>
</gene>
<dbReference type="Proteomes" id="UP000479132">
    <property type="component" value="Unassembled WGS sequence"/>
</dbReference>
<dbReference type="InterPro" id="IPR015943">
    <property type="entry name" value="WD40/YVTN_repeat-like_dom_sf"/>
</dbReference>
<accession>A0A6M1T4P7</accession>
<reference evidence="3 4" key="1">
    <citation type="submission" date="2020-02" db="EMBL/GenBank/DDBJ databases">
        <title>Aliifodinibius halophilus 2W32, complete genome.</title>
        <authorList>
            <person name="Li Y."/>
            <person name="Wu S."/>
        </authorList>
    </citation>
    <scope>NUCLEOTIDE SEQUENCE [LARGE SCALE GENOMIC DNA]</scope>
    <source>
        <strain evidence="3 4">2W32</strain>
    </source>
</reference>
<name>A0A6M1T4P7_9BACT</name>
<keyword evidence="4" id="KW-1185">Reference proteome</keyword>
<proteinExistence type="predicted"/>
<dbReference type="PANTHER" id="PTHR34512">
    <property type="entry name" value="CELL SURFACE PROTEIN"/>
    <property type="match status" value="1"/>
</dbReference>
<feature type="chain" id="PRO_5026659535" evidence="1">
    <location>
        <begin position="21"/>
        <end position="409"/>
    </location>
</feature>
<evidence type="ECO:0000256" key="1">
    <source>
        <dbReference type="SAM" id="SignalP"/>
    </source>
</evidence>
<feature type="domain" description="Pyrrolo-quinoline quinone repeat" evidence="2">
    <location>
        <begin position="273"/>
        <end position="370"/>
    </location>
</feature>
<feature type="domain" description="Pyrrolo-quinoline quinone repeat" evidence="2">
    <location>
        <begin position="31"/>
        <end position="175"/>
    </location>
</feature>
<keyword evidence="1" id="KW-0732">Signal</keyword>
<evidence type="ECO:0000313" key="4">
    <source>
        <dbReference type="Proteomes" id="UP000479132"/>
    </source>
</evidence>
<dbReference type="PANTHER" id="PTHR34512:SF30">
    <property type="entry name" value="OUTER MEMBRANE PROTEIN ASSEMBLY FACTOR BAMB"/>
    <property type="match status" value="1"/>
</dbReference>
<evidence type="ECO:0000259" key="2">
    <source>
        <dbReference type="Pfam" id="PF13360"/>
    </source>
</evidence>
<dbReference type="Gene3D" id="2.40.10.480">
    <property type="match status" value="1"/>
</dbReference>
<dbReference type="SMART" id="SM00564">
    <property type="entry name" value="PQQ"/>
    <property type="match status" value="4"/>
</dbReference>
<sequence length="409" mass="45665">MKGVLLKIATCILVSSSLLSSCELFGGGGSDKKGGEVVWRLENERENTVGTQPLIQDQRVYFLQDGQLKAYTLEEGSYLWSRRITQEGDGDYTHKIIHSGDKLFIDHGFRIQAFNKTGGALVWETDITEDAKEVSGIGSPIMSQDEDYLYAGRKGYVLQLRKSDGQIVQRYPLDRLVPNGVTQGSTEPIISPFGDNILYVPTQYYDRTTPGEEEFGANIFAFDARTGEIRWETRVEYKIENHYSEEPGDSLVVSPPIYDIEVTESSIVALQGKSVIVLNRSNGDVRWFKNFPNSGFDVGLDVQKGNIYAASVGNFAYRFDLQTGEVIWQRDITYANTSIPTVQNGRMYFTNSGGGSIWVLDIKDGATIYHERPPNYNKDSFDVYISSLGVGEGYMVNVGSKAVYCLRVP</sequence>
<dbReference type="Gene3D" id="2.130.10.10">
    <property type="entry name" value="YVTN repeat-like/Quinoprotein amine dehydrogenase"/>
    <property type="match status" value="1"/>
</dbReference>
<protein>
    <submittedName>
        <fullName evidence="3">PQQ-binding-like beta-propeller repeat protein</fullName>
    </submittedName>
</protein>
<comment type="caution">
    <text evidence="3">The sequence shown here is derived from an EMBL/GenBank/DDBJ whole genome shotgun (WGS) entry which is preliminary data.</text>
</comment>
<feature type="signal peptide" evidence="1">
    <location>
        <begin position="1"/>
        <end position="20"/>
    </location>
</feature>
<dbReference type="InterPro" id="IPR011047">
    <property type="entry name" value="Quinoprotein_ADH-like_sf"/>
</dbReference>
<dbReference type="EMBL" id="JAALLS010000014">
    <property type="protein sequence ID" value="NGP89017.1"/>
    <property type="molecule type" value="Genomic_DNA"/>
</dbReference>